<evidence type="ECO:0000313" key="4">
    <source>
        <dbReference type="Proteomes" id="UP000318017"/>
    </source>
</evidence>
<dbReference type="EMBL" id="CP036298">
    <property type="protein sequence ID" value="QDV26688.1"/>
    <property type="molecule type" value="Genomic_DNA"/>
</dbReference>
<dbReference type="SUPFAM" id="SSF48695">
    <property type="entry name" value="Multiheme cytochromes"/>
    <property type="match status" value="2"/>
</dbReference>
<dbReference type="Proteomes" id="UP000318017">
    <property type="component" value="Chromosome"/>
</dbReference>
<keyword evidence="2" id="KW-1133">Transmembrane helix</keyword>
<sequence>MSERPQDLERPRARPNARWVCGYQQMGCPCRLGPSKHGACSRTLPNAVQEEGGLDAEIGPCIPQKSPWFSRQTVALNAAILVGGLLLLCMAFPVREQVFVPGELSGKHAQILGNRLVSDRCSMCHPNSHGISAGVTQDALCMKCHTSHMPDASLQSPHDLTAAQLQHLQGELSSKSKVRWISTAATASSETTTTRCAQCHIEHHGVSGDLKAITDSRCQSCHQEQFHSFADGHPPFDDFPYRAKRSIAFDHASHASKYFSQKNETFDCQVCHVNPGQDSAVGPVMRTVGFEQACARCHAESLQSKSIEGWAILQLPSIESQDSENNALNLQDWPAAAQFGYEGEVSVALRLLLAADDMAAPALKWLPADGQLAEIPKLDLGRANATRRIAIGVRRLIADVSENGQKALKQRLEAVAQQRLGREASAHELFLIDEMCAGIPPDLFRQMQVQWFGAHSKLATDRSPASSNQLATRTQSTAMRESAQLPDEESQAADRRLEARLVSGAKDLQLKPGEADLLLGGTTGDDALFDDANETYLAEEANDASGVQPSPPLSNALNSSPERERAVTGAPAADGLLSGDGLLQEDDDSLLSGDLQATGGSDAGGLADERFTQWRGSQHVAQGGWFLDNELLALRYMPRGHADRTLAAWAEFASLLDHATQARTSSEASDSIGLGSRHAELKSAILGGCTECHLLNPGQAMGSQLVASAWAHWEVVSRSEKTRPFTKFDHTPHLTLPALDDCRYCHVLQDQPPSAAAQASMPVDPARPAQMVSFSSAEESPGAVASTHSSEGFHEFVPMKLEQCVACHRSGAASDGCTVCHNYHVGTPGFNWSQSLK</sequence>
<feature type="transmembrane region" description="Helical" evidence="2">
    <location>
        <begin position="74"/>
        <end position="94"/>
    </location>
</feature>
<dbReference type="Gene3D" id="3.90.10.10">
    <property type="entry name" value="Cytochrome C3"/>
    <property type="match status" value="1"/>
</dbReference>
<dbReference type="AlphaFoldDB" id="A0A518GDQ9"/>
<proteinExistence type="predicted"/>
<reference evidence="3 4" key="1">
    <citation type="submission" date="2019-02" db="EMBL/GenBank/DDBJ databases">
        <title>Deep-cultivation of Planctomycetes and their phenomic and genomic characterization uncovers novel biology.</title>
        <authorList>
            <person name="Wiegand S."/>
            <person name="Jogler M."/>
            <person name="Boedeker C."/>
            <person name="Pinto D."/>
            <person name="Vollmers J."/>
            <person name="Rivas-Marin E."/>
            <person name="Kohn T."/>
            <person name="Peeters S.H."/>
            <person name="Heuer A."/>
            <person name="Rast P."/>
            <person name="Oberbeckmann S."/>
            <person name="Bunk B."/>
            <person name="Jeske O."/>
            <person name="Meyerdierks A."/>
            <person name="Storesund J.E."/>
            <person name="Kallscheuer N."/>
            <person name="Luecker S."/>
            <person name="Lage O.M."/>
            <person name="Pohl T."/>
            <person name="Merkel B.J."/>
            <person name="Hornburger P."/>
            <person name="Mueller R.-W."/>
            <person name="Bruemmer F."/>
            <person name="Labrenz M."/>
            <person name="Spormann A.M."/>
            <person name="Op den Camp H."/>
            <person name="Overmann J."/>
            <person name="Amann R."/>
            <person name="Jetten M.S.M."/>
            <person name="Mascher T."/>
            <person name="Medema M.H."/>
            <person name="Devos D.P."/>
            <person name="Kaster A.-K."/>
            <person name="Ovreas L."/>
            <person name="Rohde M."/>
            <person name="Galperin M.Y."/>
            <person name="Jogler C."/>
        </authorList>
    </citation>
    <scope>NUCLEOTIDE SEQUENCE [LARGE SCALE GENOMIC DNA]</scope>
    <source>
        <strain evidence="3 4">Q31a</strain>
    </source>
</reference>
<dbReference type="Gene3D" id="1.10.1130.10">
    <property type="entry name" value="Flavocytochrome C3, Chain A"/>
    <property type="match status" value="1"/>
</dbReference>
<accession>A0A518GDQ9</accession>
<evidence type="ECO:0000256" key="1">
    <source>
        <dbReference type="SAM" id="MobiDB-lite"/>
    </source>
</evidence>
<feature type="region of interest" description="Disordered" evidence="1">
    <location>
        <begin position="458"/>
        <end position="494"/>
    </location>
</feature>
<gene>
    <name evidence="3" type="ORF">Q31a_50650</name>
</gene>
<keyword evidence="2" id="KW-0472">Membrane</keyword>
<organism evidence="3 4">
    <name type="scientific">Aureliella helgolandensis</name>
    <dbReference type="NCBI Taxonomy" id="2527968"/>
    <lineage>
        <taxon>Bacteria</taxon>
        <taxon>Pseudomonadati</taxon>
        <taxon>Planctomycetota</taxon>
        <taxon>Planctomycetia</taxon>
        <taxon>Pirellulales</taxon>
        <taxon>Pirellulaceae</taxon>
        <taxon>Aureliella</taxon>
    </lineage>
</organism>
<feature type="region of interest" description="Disordered" evidence="1">
    <location>
        <begin position="541"/>
        <end position="583"/>
    </location>
</feature>
<name>A0A518GDQ9_9BACT</name>
<dbReference type="KEGG" id="ahel:Q31a_50650"/>
<protein>
    <recommendedName>
        <fullName evidence="5">Doubled CXXCH motif (Paired_CXXCH_1)</fullName>
    </recommendedName>
</protein>
<feature type="compositionally biased region" description="Polar residues" evidence="1">
    <location>
        <begin position="463"/>
        <end position="479"/>
    </location>
</feature>
<evidence type="ECO:0008006" key="5">
    <source>
        <dbReference type="Google" id="ProtNLM"/>
    </source>
</evidence>
<keyword evidence="2" id="KW-0812">Transmembrane</keyword>
<evidence type="ECO:0000313" key="3">
    <source>
        <dbReference type="EMBL" id="QDV26688.1"/>
    </source>
</evidence>
<dbReference type="InterPro" id="IPR036280">
    <property type="entry name" value="Multihaem_cyt_sf"/>
</dbReference>
<keyword evidence="4" id="KW-1185">Reference proteome</keyword>
<evidence type="ECO:0000256" key="2">
    <source>
        <dbReference type="SAM" id="Phobius"/>
    </source>
</evidence>